<proteinExistence type="predicted"/>
<feature type="domain" description="C2H2-type" evidence="11">
    <location>
        <begin position="361"/>
        <end position="384"/>
    </location>
</feature>
<protein>
    <submittedName>
        <fullName evidence="13">Uncharacterized protein</fullName>
    </submittedName>
</protein>
<evidence type="ECO:0000256" key="1">
    <source>
        <dbReference type="ARBA" id="ARBA00004123"/>
    </source>
</evidence>
<evidence type="ECO:0000259" key="11">
    <source>
        <dbReference type="PROSITE" id="PS50157"/>
    </source>
</evidence>
<feature type="domain" description="C2H2-type" evidence="11">
    <location>
        <begin position="480"/>
        <end position="508"/>
    </location>
</feature>
<feature type="binding site" evidence="10">
    <location>
        <position position="51"/>
    </location>
    <ligand>
        <name>Zn(2+)</name>
        <dbReference type="ChEBI" id="CHEBI:29105"/>
    </ligand>
</feature>
<organism evidence="13 14">
    <name type="scientific">Euphydryas editha</name>
    <name type="common">Edith's checkerspot</name>
    <dbReference type="NCBI Taxonomy" id="104508"/>
    <lineage>
        <taxon>Eukaryota</taxon>
        <taxon>Metazoa</taxon>
        <taxon>Ecdysozoa</taxon>
        <taxon>Arthropoda</taxon>
        <taxon>Hexapoda</taxon>
        <taxon>Insecta</taxon>
        <taxon>Pterygota</taxon>
        <taxon>Neoptera</taxon>
        <taxon>Endopterygota</taxon>
        <taxon>Lepidoptera</taxon>
        <taxon>Glossata</taxon>
        <taxon>Ditrysia</taxon>
        <taxon>Papilionoidea</taxon>
        <taxon>Nymphalidae</taxon>
        <taxon>Nymphalinae</taxon>
        <taxon>Euphydryas</taxon>
    </lineage>
</organism>
<dbReference type="GO" id="GO:0008270">
    <property type="term" value="F:zinc ion binding"/>
    <property type="evidence" value="ECO:0007669"/>
    <property type="project" value="UniProtKB-UniRule"/>
</dbReference>
<feature type="domain" description="C2H2-type" evidence="11">
    <location>
        <begin position="249"/>
        <end position="276"/>
    </location>
</feature>
<keyword evidence="3" id="KW-0677">Repeat</keyword>
<dbReference type="Proteomes" id="UP001153954">
    <property type="component" value="Unassembled WGS sequence"/>
</dbReference>
<feature type="domain" description="ZAD" evidence="12">
    <location>
        <begin position="3"/>
        <end position="75"/>
    </location>
</feature>
<keyword evidence="8" id="KW-0539">Nucleus</keyword>
<dbReference type="SUPFAM" id="SSF57667">
    <property type="entry name" value="beta-beta-alpha zinc fingers"/>
    <property type="match status" value="4"/>
</dbReference>
<evidence type="ECO:0000313" key="14">
    <source>
        <dbReference type="Proteomes" id="UP001153954"/>
    </source>
</evidence>
<dbReference type="InterPro" id="IPR050636">
    <property type="entry name" value="C2H2-ZF_domain-containing"/>
</dbReference>
<keyword evidence="6" id="KW-0805">Transcription regulation</keyword>
<keyword evidence="4 9" id="KW-0863">Zinc-finger</keyword>
<dbReference type="Gene3D" id="3.40.1800.20">
    <property type="match status" value="1"/>
</dbReference>
<dbReference type="SMART" id="SM00868">
    <property type="entry name" value="zf-AD"/>
    <property type="match status" value="1"/>
</dbReference>
<evidence type="ECO:0000256" key="6">
    <source>
        <dbReference type="ARBA" id="ARBA00023015"/>
    </source>
</evidence>
<evidence type="ECO:0000256" key="7">
    <source>
        <dbReference type="ARBA" id="ARBA00023163"/>
    </source>
</evidence>
<feature type="domain" description="C2H2-type" evidence="11">
    <location>
        <begin position="424"/>
        <end position="452"/>
    </location>
</feature>
<comment type="caution">
    <text evidence="13">The sequence shown here is derived from an EMBL/GenBank/DDBJ whole genome shotgun (WGS) entry which is preliminary data.</text>
</comment>
<dbReference type="AlphaFoldDB" id="A0AAU9UNI4"/>
<comment type="subcellular location">
    <subcellularLocation>
        <location evidence="1">Nucleus</location>
    </subcellularLocation>
</comment>
<dbReference type="Gene3D" id="3.30.160.60">
    <property type="entry name" value="Classic Zinc Finger"/>
    <property type="match status" value="7"/>
</dbReference>
<evidence type="ECO:0000256" key="2">
    <source>
        <dbReference type="ARBA" id="ARBA00022723"/>
    </source>
</evidence>
<evidence type="ECO:0000256" key="9">
    <source>
        <dbReference type="PROSITE-ProRule" id="PRU00042"/>
    </source>
</evidence>
<keyword evidence="14" id="KW-1185">Reference proteome</keyword>
<dbReference type="SUPFAM" id="SSF57716">
    <property type="entry name" value="Glucocorticoid receptor-like (DNA-binding domain)"/>
    <property type="match status" value="1"/>
</dbReference>
<dbReference type="Pfam" id="PF00096">
    <property type="entry name" value="zf-C2H2"/>
    <property type="match status" value="4"/>
</dbReference>
<keyword evidence="2 10" id="KW-0479">Metal-binding</keyword>
<dbReference type="PANTHER" id="PTHR47772">
    <property type="entry name" value="ZINC FINGER PROTEIN 200"/>
    <property type="match status" value="1"/>
</dbReference>
<evidence type="ECO:0000256" key="10">
    <source>
        <dbReference type="PROSITE-ProRule" id="PRU01263"/>
    </source>
</evidence>
<dbReference type="InterPro" id="IPR012934">
    <property type="entry name" value="Znf_AD"/>
</dbReference>
<feature type="domain" description="C2H2-type" evidence="11">
    <location>
        <begin position="277"/>
        <end position="304"/>
    </location>
</feature>
<feature type="domain" description="C2H2-type" evidence="11">
    <location>
        <begin position="453"/>
        <end position="480"/>
    </location>
</feature>
<reference evidence="13" key="1">
    <citation type="submission" date="2022-03" db="EMBL/GenBank/DDBJ databases">
        <authorList>
            <person name="Tunstrom K."/>
        </authorList>
    </citation>
    <scope>NUCLEOTIDE SEQUENCE</scope>
</reference>
<dbReference type="InterPro" id="IPR013087">
    <property type="entry name" value="Znf_C2H2_type"/>
</dbReference>
<accession>A0AAU9UNI4</accession>
<dbReference type="PANTHER" id="PTHR47772:SF13">
    <property type="entry name" value="GASTRULA ZINC FINGER PROTEIN XLCGF49.1-LIKE-RELATED"/>
    <property type="match status" value="1"/>
</dbReference>
<gene>
    <name evidence="13" type="ORF">EEDITHA_LOCUS14284</name>
</gene>
<evidence type="ECO:0000313" key="13">
    <source>
        <dbReference type="EMBL" id="CAH2099285.1"/>
    </source>
</evidence>
<evidence type="ECO:0000256" key="3">
    <source>
        <dbReference type="ARBA" id="ARBA00022737"/>
    </source>
</evidence>
<dbReference type="Pfam" id="PF07776">
    <property type="entry name" value="zf-AD"/>
    <property type="match status" value="1"/>
</dbReference>
<evidence type="ECO:0000256" key="4">
    <source>
        <dbReference type="ARBA" id="ARBA00022771"/>
    </source>
</evidence>
<feature type="domain" description="C2H2-type" evidence="11">
    <location>
        <begin position="333"/>
        <end position="360"/>
    </location>
</feature>
<evidence type="ECO:0000256" key="8">
    <source>
        <dbReference type="ARBA" id="ARBA00023242"/>
    </source>
</evidence>
<name>A0AAU9UNI4_EUPED</name>
<dbReference type="EMBL" id="CAKOGL010000021">
    <property type="protein sequence ID" value="CAH2099285.1"/>
    <property type="molecule type" value="Genomic_DNA"/>
</dbReference>
<keyword evidence="7" id="KW-0804">Transcription</keyword>
<dbReference type="PROSITE" id="PS50157">
    <property type="entry name" value="ZINC_FINGER_C2H2_2"/>
    <property type="match status" value="7"/>
</dbReference>
<dbReference type="SMART" id="SM00355">
    <property type="entry name" value="ZnF_C2H2"/>
    <property type="match status" value="10"/>
</dbReference>
<sequence>MENTCRLCLNASPEIVVELLEGCDVLEKLSKCFSYYVPLIKELPNKICYPCINKVQDIYKFHQTINQNELILQQKLNNILSNKSKNVTDIKQENELSVSKELKNKEKPGSDISVKSELMETSNDICSYYEDDNIPSNYVNNENSLNNLELEQNRIYMSHKDPKNVNTCDVPLNILTENINLITDSTKVDVSKRYKCLTCFEIFPNQRELLRHYQTIELERYNKNNIEIDDKTESVKYKPYESENGTLMYKCERCSRKYLHKAFIERHIKSHIEKRPFLCKLCGKTYQTASIIVAHGKMHAGETYFCTYNCGYQSVHKHVIKDHEKRHRKEFKYKCATCGKGFQVRTSYEQHQNIHKGIKPFSCDICGMKFHLHKYLTTHRSNVHPQTSVRKPWVCKHCSLPCDSKNSLNIHLKDKHGIIEKISILCDVCGKVFKDTQQLKSHQRSVHLNIKPYICSVCNKSFPKKFTLKVHEQTHTGKMYACSMCDKKFSRQSSLQRHLQRFHMDSKLSDRKCDNTLTSKATHVNNYSKNVNITQT</sequence>
<dbReference type="PROSITE" id="PS00028">
    <property type="entry name" value="ZINC_FINGER_C2H2_1"/>
    <property type="match status" value="7"/>
</dbReference>
<keyword evidence="5 10" id="KW-0862">Zinc</keyword>
<dbReference type="PROSITE" id="PS51915">
    <property type="entry name" value="ZAD"/>
    <property type="match status" value="1"/>
</dbReference>
<dbReference type="FunFam" id="3.30.160.60:FF:000145">
    <property type="entry name" value="Zinc finger protein 574"/>
    <property type="match status" value="1"/>
</dbReference>
<feature type="binding site" evidence="10">
    <location>
        <position position="5"/>
    </location>
    <ligand>
        <name>Zn(2+)</name>
        <dbReference type="ChEBI" id="CHEBI:29105"/>
    </ligand>
</feature>
<feature type="binding site" evidence="10">
    <location>
        <position position="48"/>
    </location>
    <ligand>
        <name>Zn(2+)</name>
        <dbReference type="ChEBI" id="CHEBI:29105"/>
    </ligand>
</feature>
<dbReference type="InterPro" id="IPR036236">
    <property type="entry name" value="Znf_C2H2_sf"/>
</dbReference>
<feature type="binding site" evidence="10">
    <location>
        <position position="8"/>
    </location>
    <ligand>
        <name>Zn(2+)</name>
        <dbReference type="ChEBI" id="CHEBI:29105"/>
    </ligand>
</feature>
<evidence type="ECO:0000259" key="12">
    <source>
        <dbReference type="PROSITE" id="PS51915"/>
    </source>
</evidence>
<evidence type="ECO:0000256" key="5">
    <source>
        <dbReference type="ARBA" id="ARBA00022833"/>
    </source>
</evidence>
<dbReference type="GO" id="GO:0005634">
    <property type="term" value="C:nucleus"/>
    <property type="evidence" value="ECO:0007669"/>
    <property type="project" value="UniProtKB-SubCell"/>
</dbReference>